<name>A0AAD8PQR2_9PEZI</name>
<reference evidence="2" key="1">
    <citation type="submission" date="2021-06" db="EMBL/GenBank/DDBJ databases">
        <title>Comparative genomics, transcriptomics and evolutionary studies reveal genomic signatures of adaptation to plant cell wall in hemibiotrophic fungi.</title>
        <authorList>
            <consortium name="DOE Joint Genome Institute"/>
            <person name="Baroncelli R."/>
            <person name="Diaz J.F."/>
            <person name="Benocci T."/>
            <person name="Peng M."/>
            <person name="Battaglia E."/>
            <person name="Haridas S."/>
            <person name="Andreopoulos W."/>
            <person name="Labutti K."/>
            <person name="Pangilinan J."/>
            <person name="Floch G.L."/>
            <person name="Makela M.R."/>
            <person name="Henrissat B."/>
            <person name="Grigoriev I.V."/>
            <person name="Crouch J.A."/>
            <person name="De Vries R.P."/>
            <person name="Sukno S.A."/>
            <person name="Thon M.R."/>
        </authorList>
    </citation>
    <scope>NUCLEOTIDE SEQUENCE</scope>
    <source>
        <strain evidence="2">CBS 125086</strain>
    </source>
</reference>
<dbReference type="EMBL" id="JAHLJV010000083">
    <property type="protein sequence ID" value="KAK1573953.1"/>
    <property type="molecule type" value="Genomic_DNA"/>
</dbReference>
<gene>
    <name evidence="2" type="ORF">LY79DRAFT_567462</name>
</gene>
<dbReference type="Proteomes" id="UP001230504">
    <property type="component" value="Unassembled WGS sequence"/>
</dbReference>
<accession>A0AAD8PQR2</accession>
<feature type="chain" id="PRO_5041933712" evidence="1">
    <location>
        <begin position="22"/>
        <end position="70"/>
    </location>
</feature>
<feature type="signal peptide" evidence="1">
    <location>
        <begin position="1"/>
        <end position="21"/>
    </location>
</feature>
<dbReference type="RefSeq" id="XP_060409517.1">
    <property type="nucleotide sequence ID" value="XM_060558895.1"/>
</dbReference>
<protein>
    <submittedName>
        <fullName evidence="2">Uncharacterized protein</fullName>
    </submittedName>
</protein>
<evidence type="ECO:0000313" key="2">
    <source>
        <dbReference type="EMBL" id="KAK1573953.1"/>
    </source>
</evidence>
<evidence type="ECO:0000313" key="3">
    <source>
        <dbReference type="Proteomes" id="UP001230504"/>
    </source>
</evidence>
<comment type="caution">
    <text evidence="2">The sequence shown here is derived from an EMBL/GenBank/DDBJ whole genome shotgun (WGS) entry which is preliminary data.</text>
</comment>
<sequence>MVSIKSFSVLAMACLLQLTAAAPSDALQSRQFEGLTCTTLTAEGSTVPCSDCKGGCTAAFACCDCSKVPC</sequence>
<dbReference type="GeneID" id="85443135"/>
<dbReference type="AlphaFoldDB" id="A0AAD8PQR2"/>
<proteinExistence type="predicted"/>
<evidence type="ECO:0000256" key="1">
    <source>
        <dbReference type="SAM" id="SignalP"/>
    </source>
</evidence>
<keyword evidence="1" id="KW-0732">Signal</keyword>
<organism evidence="2 3">
    <name type="scientific">Colletotrichum navitas</name>
    <dbReference type="NCBI Taxonomy" id="681940"/>
    <lineage>
        <taxon>Eukaryota</taxon>
        <taxon>Fungi</taxon>
        <taxon>Dikarya</taxon>
        <taxon>Ascomycota</taxon>
        <taxon>Pezizomycotina</taxon>
        <taxon>Sordariomycetes</taxon>
        <taxon>Hypocreomycetidae</taxon>
        <taxon>Glomerellales</taxon>
        <taxon>Glomerellaceae</taxon>
        <taxon>Colletotrichum</taxon>
        <taxon>Colletotrichum graminicola species complex</taxon>
    </lineage>
</organism>
<keyword evidence="3" id="KW-1185">Reference proteome</keyword>